<dbReference type="InterPro" id="IPR036388">
    <property type="entry name" value="WH-like_DNA-bd_sf"/>
</dbReference>
<reference evidence="10 11" key="2">
    <citation type="submission" date="2019-01" db="EMBL/GenBank/DDBJ databases">
        <title>Tautonia sociabilis, a novel thermotolerant planctomycete of Isosphaeraceae family, isolated from a 4000 m deep subterranean habitat.</title>
        <authorList>
            <person name="Kovaleva O.L."/>
            <person name="Elcheninov A.G."/>
            <person name="Van Heerden E."/>
            <person name="Toshchakov S.V."/>
            <person name="Novikov A."/>
            <person name="Bonch-Osmolovskaya E.A."/>
            <person name="Kublanov I.V."/>
        </authorList>
    </citation>
    <scope>NUCLEOTIDE SEQUENCE [LARGE SCALE GENOMIC DNA]</scope>
    <source>
        <strain evidence="10 11">GM2012</strain>
    </source>
</reference>
<evidence type="ECO:0000259" key="8">
    <source>
        <dbReference type="PROSITE" id="PS50110"/>
    </source>
</evidence>
<feature type="DNA-binding region" description="OmpR/PhoB-type" evidence="7">
    <location>
        <begin position="133"/>
        <end position="229"/>
    </location>
</feature>
<dbReference type="SUPFAM" id="SSF52172">
    <property type="entry name" value="CheY-like"/>
    <property type="match status" value="1"/>
</dbReference>
<dbReference type="FunFam" id="3.40.50.2300:FF:000001">
    <property type="entry name" value="DNA-binding response regulator PhoB"/>
    <property type="match status" value="1"/>
</dbReference>
<keyword evidence="4 7" id="KW-0238">DNA-binding</keyword>
<evidence type="ECO:0000313" key="10">
    <source>
        <dbReference type="EMBL" id="RUL89631.1"/>
    </source>
</evidence>
<protein>
    <submittedName>
        <fullName evidence="10">Response regulator</fullName>
    </submittedName>
</protein>
<dbReference type="GO" id="GO:0000976">
    <property type="term" value="F:transcription cis-regulatory region binding"/>
    <property type="evidence" value="ECO:0007669"/>
    <property type="project" value="TreeGrafter"/>
</dbReference>
<dbReference type="PANTHER" id="PTHR48111">
    <property type="entry name" value="REGULATOR OF RPOS"/>
    <property type="match status" value="1"/>
</dbReference>
<dbReference type="InterPro" id="IPR039420">
    <property type="entry name" value="WalR-like"/>
</dbReference>
<dbReference type="Pfam" id="PF00486">
    <property type="entry name" value="Trans_reg_C"/>
    <property type="match status" value="1"/>
</dbReference>
<dbReference type="InterPro" id="IPR016032">
    <property type="entry name" value="Sig_transdc_resp-reg_C-effctor"/>
</dbReference>
<dbReference type="SMART" id="SM00448">
    <property type="entry name" value="REC"/>
    <property type="match status" value="1"/>
</dbReference>
<dbReference type="EMBL" id="RYZH01000001">
    <property type="protein sequence ID" value="RUL89631.1"/>
    <property type="molecule type" value="Genomic_DNA"/>
</dbReference>
<feature type="domain" description="Response regulatory" evidence="8">
    <location>
        <begin position="5"/>
        <end position="121"/>
    </location>
</feature>
<evidence type="ECO:0000259" key="9">
    <source>
        <dbReference type="PROSITE" id="PS51755"/>
    </source>
</evidence>
<dbReference type="InterPro" id="IPR001789">
    <property type="entry name" value="Sig_transdc_resp-reg_receiver"/>
</dbReference>
<dbReference type="PANTHER" id="PTHR48111:SF4">
    <property type="entry name" value="DNA-BINDING DUAL TRANSCRIPTIONAL REGULATOR OMPR"/>
    <property type="match status" value="1"/>
</dbReference>
<dbReference type="Gene3D" id="3.40.50.2300">
    <property type="match status" value="1"/>
</dbReference>
<evidence type="ECO:0000256" key="5">
    <source>
        <dbReference type="ARBA" id="ARBA00023163"/>
    </source>
</evidence>
<dbReference type="SMART" id="SM00862">
    <property type="entry name" value="Trans_reg_C"/>
    <property type="match status" value="1"/>
</dbReference>
<dbReference type="GO" id="GO:0000156">
    <property type="term" value="F:phosphorelay response regulator activity"/>
    <property type="evidence" value="ECO:0007669"/>
    <property type="project" value="TreeGrafter"/>
</dbReference>
<dbReference type="OrthoDB" id="272875at2"/>
<proteinExistence type="predicted"/>
<dbReference type="Pfam" id="PF00072">
    <property type="entry name" value="Response_reg"/>
    <property type="match status" value="1"/>
</dbReference>
<feature type="modified residue" description="4-aspartylphosphate" evidence="6">
    <location>
        <position position="54"/>
    </location>
</feature>
<evidence type="ECO:0000256" key="2">
    <source>
        <dbReference type="ARBA" id="ARBA00023012"/>
    </source>
</evidence>
<dbReference type="GO" id="GO:0032993">
    <property type="term" value="C:protein-DNA complex"/>
    <property type="evidence" value="ECO:0007669"/>
    <property type="project" value="TreeGrafter"/>
</dbReference>
<keyword evidence="1 6" id="KW-0597">Phosphoprotein</keyword>
<evidence type="ECO:0000256" key="4">
    <source>
        <dbReference type="ARBA" id="ARBA00023125"/>
    </source>
</evidence>
<keyword evidence="2" id="KW-0902">Two-component regulatory system</keyword>
<dbReference type="GO" id="GO:0006355">
    <property type="term" value="P:regulation of DNA-templated transcription"/>
    <property type="evidence" value="ECO:0007669"/>
    <property type="project" value="InterPro"/>
</dbReference>
<dbReference type="AlphaFoldDB" id="A0A432MQ70"/>
<dbReference type="GO" id="GO:0005829">
    <property type="term" value="C:cytosol"/>
    <property type="evidence" value="ECO:0007669"/>
    <property type="project" value="TreeGrafter"/>
</dbReference>
<name>A0A432MQ70_9BACT</name>
<sequence>MATTRILIVEDERHLAETLAMNLRREGYEVLTAWDGQDGLRQAQLRLPDLIVLDLMLPVKPGLEVCRELRSGPRTREIPILMVTAKSEESDQLIGLAVGADDYITKPYSIKVLVGKIKAVLRRRSGRREPATGEVIEVQGVTVDKHRHRALFEGVELPLTPTEFRLLEVLLRQAGRAFTRHELMDAAIGEDAMVLERTIDVHIKSLRKKLGAGSELIETVRGVGYRFREPDLVQQS</sequence>
<dbReference type="PROSITE" id="PS50110">
    <property type="entry name" value="RESPONSE_REGULATORY"/>
    <property type="match status" value="1"/>
</dbReference>
<keyword evidence="11" id="KW-1185">Reference proteome</keyword>
<dbReference type="SUPFAM" id="SSF46894">
    <property type="entry name" value="C-terminal effector domain of the bipartite response regulators"/>
    <property type="match status" value="1"/>
</dbReference>
<dbReference type="PROSITE" id="PS51755">
    <property type="entry name" value="OMPR_PHOB"/>
    <property type="match status" value="1"/>
</dbReference>
<keyword evidence="3" id="KW-0805">Transcription regulation</keyword>
<feature type="domain" description="OmpR/PhoB-type" evidence="9">
    <location>
        <begin position="133"/>
        <end position="229"/>
    </location>
</feature>
<dbReference type="Gene3D" id="1.10.10.10">
    <property type="entry name" value="Winged helix-like DNA-binding domain superfamily/Winged helix DNA-binding domain"/>
    <property type="match status" value="1"/>
</dbReference>
<keyword evidence="5" id="KW-0804">Transcription</keyword>
<organism evidence="10 11">
    <name type="scientific">Tautonia sociabilis</name>
    <dbReference type="NCBI Taxonomy" id="2080755"/>
    <lineage>
        <taxon>Bacteria</taxon>
        <taxon>Pseudomonadati</taxon>
        <taxon>Planctomycetota</taxon>
        <taxon>Planctomycetia</taxon>
        <taxon>Isosphaerales</taxon>
        <taxon>Isosphaeraceae</taxon>
        <taxon>Tautonia</taxon>
    </lineage>
</organism>
<dbReference type="InterPro" id="IPR011006">
    <property type="entry name" value="CheY-like_superfamily"/>
</dbReference>
<evidence type="ECO:0000256" key="6">
    <source>
        <dbReference type="PROSITE-ProRule" id="PRU00169"/>
    </source>
</evidence>
<evidence type="ECO:0000256" key="7">
    <source>
        <dbReference type="PROSITE-ProRule" id="PRU01091"/>
    </source>
</evidence>
<comment type="caution">
    <text evidence="10">The sequence shown here is derived from an EMBL/GenBank/DDBJ whole genome shotgun (WGS) entry which is preliminary data.</text>
</comment>
<gene>
    <name evidence="10" type="ORF">TsocGM_00205</name>
</gene>
<evidence type="ECO:0000256" key="1">
    <source>
        <dbReference type="ARBA" id="ARBA00022553"/>
    </source>
</evidence>
<dbReference type="InterPro" id="IPR001867">
    <property type="entry name" value="OmpR/PhoB-type_DNA-bd"/>
</dbReference>
<dbReference type="Proteomes" id="UP000280296">
    <property type="component" value="Unassembled WGS sequence"/>
</dbReference>
<evidence type="ECO:0000256" key="3">
    <source>
        <dbReference type="ARBA" id="ARBA00023015"/>
    </source>
</evidence>
<reference evidence="10 11" key="1">
    <citation type="submission" date="2018-12" db="EMBL/GenBank/DDBJ databases">
        <authorList>
            <person name="Toschakov S.V."/>
        </authorList>
    </citation>
    <scope>NUCLEOTIDE SEQUENCE [LARGE SCALE GENOMIC DNA]</scope>
    <source>
        <strain evidence="10 11">GM2012</strain>
    </source>
</reference>
<dbReference type="RefSeq" id="WP_126723306.1">
    <property type="nucleotide sequence ID" value="NZ_RYZH01000001.1"/>
</dbReference>
<dbReference type="CDD" id="cd00383">
    <property type="entry name" value="trans_reg_C"/>
    <property type="match status" value="1"/>
</dbReference>
<accession>A0A432MQ70</accession>
<evidence type="ECO:0000313" key="11">
    <source>
        <dbReference type="Proteomes" id="UP000280296"/>
    </source>
</evidence>